<sequence length="63" mass="7302">MSNYIDARPFLPLNQGPCSTVDSVTSYDKRGEWVDEVVPIFSTIFASMFFTSFEVEWAFRCYC</sequence>
<evidence type="ECO:0000313" key="2">
    <source>
        <dbReference type="Proteomes" id="UP000799750"/>
    </source>
</evidence>
<protein>
    <submittedName>
        <fullName evidence="1">Uncharacterized protein</fullName>
    </submittedName>
</protein>
<reference evidence="1" key="1">
    <citation type="journal article" date="2020" name="Stud. Mycol.">
        <title>101 Dothideomycetes genomes: a test case for predicting lifestyles and emergence of pathogens.</title>
        <authorList>
            <person name="Haridas S."/>
            <person name="Albert R."/>
            <person name="Binder M."/>
            <person name="Bloem J."/>
            <person name="Labutti K."/>
            <person name="Salamov A."/>
            <person name="Andreopoulos B."/>
            <person name="Baker S."/>
            <person name="Barry K."/>
            <person name="Bills G."/>
            <person name="Bluhm B."/>
            <person name="Cannon C."/>
            <person name="Castanera R."/>
            <person name="Culley D."/>
            <person name="Daum C."/>
            <person name="Ezra D."/>
            <person name="Gonzalez J."/>
            <person name="Henrissat B."/>
            <person name="Kuo A."/>
            <person name="Liang C."/>
            <person name="Lipzen A."/>
            <person name="Lutzoni F."/>
            <person name="Magnuson J."/>
            <person name="Mondo S."/>
            <person name="Nolan M."/>
            <person name="Ohm R."/>
            <person name="Pangilinan J."/>
            <person name="Park H.-J."/>
            <person name="Ramirez L."/>
            <person name="Alfaro M."/>
            <person name="Sun H."/>
            <person name="Tritt A."/>
            <person name="Yoshinaga Y."/>
            <person name="Zwiers L.-H."/>
            <person name="Turgeon B."/>
            <person name="Goodwin S."/>
            <person name="Spatafora J."/>
            <person name="Crous P."/>
            <person name="Grigoriev I."/>
        </authorList>
    </citation>
    <scope>NUCLEOTIDE SEQUENCE</scope>
    <source>
        <strain evidence="1">CBS 269.34</strain>
    </source>
</reference>
<dbReference type="AlphaFoldDB" id="A0A6A6QB72"/>
<dbReference type="Proteomes" id="UP000799750">
    <property type="component" value="Unassembled WGS sequence"/>
</dbReference>
<gene>
    <name evidence="1" type="ORF">BU16DRAFT_531653</name>
</gene>
<accession>A0A6A6QB72</accession>
<keyword evidence="2" id="KW-1185">Reference proteome</keyword>
<dbReference type="EMBL" id="MU004199">
    <property type="protein sequence ID" value="KAF2489329.1"/>
    <property type="molecule type" value="Genomic_DNA"/>
</dbReference>
<name>A0A6A6QB72_9PEZI</name>
<organism evidence="1 2">
    <name type="scientific">Lophium mytilinum</name>
    <dbReference type="NCBI Taxonomy" id="390894"/>
    <lineage>
        <taxon>Eukaryota</taxon>
        <taxon>Fungi</taxon>
        <taxon>Dikarya</taxon>
        <taxon>Ascomycota</taxon>
        <taxon>Pezizomycotina</taxon>
        <taxon>Dothideomycetes</taxon>
        <taxon>Pleosporomycetidae</taxon>
        <taxon>Mytilinidiales</taxon>
        <taxon>Mytilinidiaceae</taxon>
        <taxon>Lophium</taxon>
    </lineage>
</organism>
<evidence type="ECO:0000313" key="1">
    <source>
        <dbReference type="EMBL" id="KAF2489329.1"/>
    </source>
</evidence>
<proteinExistence type="predicted"/>